<evidence type="ECO:0000313" key="1">
    <source>
        <dbReference type="EMBL" id="RBQ28091.1"/>
    </source>
</evidence>
<name>A0A366MP88_9BACT</name>
<dbReference type="AlphaFoldDB" id="A0A366MP88"/>
<proteinExistence type="predicted"/>
<dbReference type="RefSeq" id="WP_113895292.1">
    <property type="nucleotide sequence ID" value="NZ_JANJGA010000005.1"/>
</dbReference>
<evidence type="ECO:0000313" key="2">
    <source>
        <dbReference type="Proteomes" id="UP000252669"/>
    </source>
</evidence>
<sequence>MKNSFISWFVDDNKFLLLTKLERNQSNIYDNVYNFDGKTFKLINKNLDLSGSQGYHKTFSNPMGNYNIGVSKSGIYGIETLFASNRKIIAQ</sequence>
<comment type="caution">
    <text evidence="1">The sequence shown here is derived from an EMBL/GenBank/DDBJ whole genome shotgun (WGS) entry which is preliminary data.</text>
</comment>
<dbReference type="EMBL" id="PDKB01000024">
    <property type="protein sequence ID" value="RBQ28091.1"/>
    <property type="molecule type" value="Genomic_DNA"/>
</dbReference>
<keyword evidence="2" id="KW-1185">Reference proteome</keyword>
<reference evidence="1 2" key="1">
    <citation type="submission" date="2017-10" db="EMBL/GenBank/DDBJ databases">
        <title>Genomics of the genus Arcobacter.</title>
        <authorList>
            <person name="Perez-Cataluna A."/>
            <person name="Figueras M.J."/>
        </authorList>
    </citation>
    <scope>NUCLEOTIDE SEQUENCE [LARGE SCALE GENOMIC DNA]</scope>
    <source>
        <strain evidence="1 2">CECT 9230</strain>
    </source>
</reference>
<organism evidence="1 2">
    <name type="scientific">Aliarcobacter vitoriensis</name>
    <dbReference type="NCBI Taxonomy" id="2011099"/>
    <lineage>
        <taxon>Bacteria</taxon>
        <taxon>Pseudomonadati</taxon>
        <taxon>Campylobacterota</taxon>
        <taxon>Epsilonproteobacteria</taxon>
        <taxon>Campylobacterales</taxon>
        <taxon>Arcobacteraceae</taxon>
        <taxon>Aliarcobacter</taxon>
    </lineage>
</organism>
<accession>A0A366MP88</accession>
<gene>
    <name evidence="1" type="ORF">CRU91_11120</name>
</gene>
<dbReference type="Proteomes" id="UP000252669">
    <property type="component" value="Unassembled WGS sequence"/>
</dbReference>
<protein>
    <submittedName>
        <fullName evidence="1">Uncharacterized protein</fullName>
    </submittedName>
</protein>